<evidence type="ECO:0000256" key="4">
    <source>
        <dbReference type="ARBA" id="ARBA00022679"/>
    </source>
</evidence>
<dbReference type="SMART" id="SM00388">
    <property type="entry name" value="HisKA"/>
    <property type="match status" value="1"/>
</dbReference>
<dbReference type="Pfam" id="PF13426">
    <property type="entry name" value="PAS_9"/>
    <property type="match status" value="4"/>
</dbReference>
<dbReference type="PROSITE" id="PS50109">
    <property type="entry name" value="HIS_KIN"/>
    <property type="match status" value="1"/>
</dbReference>
<dbReference type="InterPro" id="IPR000014">
    <property type="entry name" value="PAS"/>
</dbReference>
<feature type="domain" description="PAC" evidence="8">
    <location>
        <begin position="1206"/>
        <end position="1257"/>
    </location>
</feature>
<dbReference type="InterPro" id="IPR013656">
    <property type="entry name" value="PAS_4"/>
</dbReference>
<evidence type="ECO:0000256" key="3">
    <source>
        <dbReference type="ARBA" id="ARBA00022553"/>
    </source>
</evidence>
<reference evidence="9 10" key="1">
    <citation type="submission" date="2019-11" db="EMBL/GenBank/DDBJ databases">
        <authorList>
            <person name="Zheng R.K."/>
            <person name="Sun C.M."/>
        </authorList>
    </citation>
    <scope>NUCLEOTIDE SEQUENCE [LARGE SCALE GENOMIC DNA]</scope>
    <source>
        <strain evidence="9 10">WC007</strain>
    </source>
</reference>
<dbReference type="InterPro" id="IPR005467">
    <property type="entry name" value="His_kinase_dom"/>
</dbReference>
<feature type="domain" description="PAC" evidence="8">
    <location>
        <begin position="702"/>
        <end position="752"/>
    </location>
</feature>
<dbReference type="SMART" id="SM00086">
    <property type="entry name" value="PAC"/>
    <property type="match status" value="8"/>
</dbReference>
<accession>A0A6I6JZW4</accession>
<evidence type="ECO:0000256" key="2">
    <source>
        <dbReference type="ARBA" id="ARBA00012438"/>
    </source>
</evidence>
<dbReference type="InterPro" id="IPR052162">
    <property type="entry name" value="Sensor_kinase/Photoreceptor"/>
</dbReference>
<dbReference type="PRINTS" id="PR00344">
    <property type="entry name" value="BCTRLSENSOR"/>
</dbReference>
<dbReference type="Pfam" id="PF08447">
    <property type="entry name" value="PAS_3"/>
    <property type="match status" value="4"/>
</dbReference>
<dbReference type="SUPFAM" id="SSF55785">
    <property type="entry name" value="PYP-like sensor domain (PAS domain)"/>
    <property type="match status" value="11"/>
</dbReference>
<dbReference type="SMART" id="SM00091">
    <property type="entry name" value="PAS"/>
    <property type="match status" value="10"/>
</dbReference>
<dbReference type="Proteomes" id="UP000428260">
    <property type="component" value="Chromosome"/>
</dbReference>
<feature type="domain" description="PAC" evidence="8">
    <location>
        <begin position="955"/>
        <end position="1007"/>
    </location>
</feature>
<dbReference type="SMART" id="SM00387">
    <property type="entry name" value="HATPase_c"/>
    <property type="match status" value="1"/>
</dbReference>
<dbReference type="PANTHER" id="PTHR43304">
    <property type="entry name" value="PHYTOCHROME-LIKE PROTEIN CPH1"/>
    <property type="match status" value="1"/>
</dbReference>
<dbReference type="Gene3D" id="1.10.287.130">
    <property type="match status" value="1"/>
</dbReference>
<gene>
    <name evidence="9" type="ORF">GM418_25325</name>
</gene>
<dbReference type="InterPro" id="IPR001610">
    <property type="entry name" value="PAC"/>
</dbReference>
<keyword evidence="3" id="KW-0597">Phosphoprotein</keyword>
<dbReference type="Pfam" id="PF08448">
    <property type="entry name" value="PAS_4"/>
    <property type="match status" value="1"/>
</dbReference>
<feature type="domain" description="PAC" evidence="8">
    <location>
        <begin position="1340"/>
        <end position="1393"/>
    </location>
</feature>
<feature type="domain" description="PAC" evidence="8">
    <location>
        <begin position="827"/>
        <end position="879"/>
    </location>
</feature>
<keyword evidence="4" id="KW-0808">Transferase</keyword>
<feature type="domain" description="Histidine kinase" evidence="6">
    <location>
        <begin position="1422"/>
        <end position="1637"/>
    </location>
</feature>
<dbReference type="InterPro" id="IPR013655">
    <property type="entry name" value="PAS_fold_3"/>
</dbReference>
<feature type="domain" description="PAS" evidence="7">
    <location>
        <begin position="627"/>
        <end position="670"/>
    </location>
</feature>
<feature type="domain" description="PAS" evidence="7">
    <location>
        <begin position="780"/>
        <end position="824"/>
    </location>
</feature>
<evidence type="ECO:0000256" key="1">
    <source>
        <dbReference type="ARBA" id="ARBA00000085"/>
    </source>
</evidence>
<dbReference type="CDD" id="cd00130">
    <property type="entry name" value="PAS"/>
    <property type="match status" value="7"/>
</dbReference>
<comment type="catalytic activity">
    <reaction evidence="1">
        <text>ATP + protein L-histidine = ADP + protein N-phospho-L-histidine.</text>
        <dbReference type="EC" id="2.7.13.3"/>
    </reaction>
</comment>
<evidence type="ECO:0000259" key="8">
    <source>
        <dbReference type="PROSITE" id="PS50113"/>
    </source>
</evidence>
<dbReference type="NCBIfam" id="TIGR00229">
    <property type="entry name" value="sensory_box"/>
    <property type="match status" value="7"/>
</dbReference>
<dbReference type="InterPro" id="IPR000700">
    <property type="entry name" value="PAS-assoc_C"/>
</dbReference>
<evidence type="ECO:0000259" key="6">
    <source>
        <dbReference type="PROSITE" id="PS50109"/>
    </source>
</evidence>
<sequence length="1650" mass="194012">MHGLNNLESFPLIDKFFRCSNDLLFIADKEWKFIKLNPEWEKILGYKISELKGKKFIEFIHPDDIKETIKVVENLAVKAEVIDFNNRYKHRNGEYRWLRWRLYSEEDIVFATAQDITESKKVEDDLRNKEAILHSTLDSMNDGLLIVTNEGKVIHYNNRFKEIFLIPEDILVKNDDKLFLESVKNQIINPDKFLKKVEDIYQGHEITKDIIDLKNGKIIERLSHPLQKESLINGRVWIFRDITEQRKTEEVIHQSEKKYRSLFENMTSGFALHEMLYDKQGNPSDFRYIEANPAFEKLTGVPADTIKGKTVKSIMPNIEDYWLQTYGHVAMTGKPYSYMNYASDLGKYYDTYIFSPEKNKFAVVFNDVTGRIEKEDRLKLFKASIDHASEEIYWLNKTGAIEYVNEKTCENLGYSKEELLKLTIFDVDPTFSKKNWDKLWKGFQNQKEKRTASYVFETTNQRKDGSIYPVEVHSIHLWLDNRELQIAHVHDISNQKHNEDILRQSEEKYRLLFENLTVGFTLQRVIFNEMGKAVDFTFEEINPACEKYLNMPAAKVIGGRAKKLFPKTEDYWLEAYSEVIETGNPITYVNYSAELDKYIESYIFKIKKNYVATFFNDVTDRVKNAKILNKFKTSVDNSLDGVFWINEEGGFDYVNQQASKMLRYTHEELIQLKIFDIDPNTDKKVFKDIWNDLHKNKSFKSYTLESCHKRKDGSVFPIEVNSVFIWKDNNGFLISNIRDITERKEYEENLLKNQKLLNDSQRAGNIGSWEYYIETDELIWNDQVYDIYGMDKSVKLNYQVFIDLVYPEDRAYFEQKYQESLELGVFPEYEYRIVKPDETLCYLKTMGNIEFSENNKPYRTYGIVQDITEQKQYEKKILENQKLLNESQRIAKMGSWELILENFRIHWSDSMYLLHGLDKQTFNLTHDNFLQLVHPDDRQSIIKNIEKTHEAEKIDNDEYRIIRPDGEVRTILTSAEVIKNEDNQPVKLIGVVQDITESKIAKEALIESEERARLFVENTPLPIALFDTNMCYIIASKQWYLTYNVDEQNITGKYHYDLFPETSHRWRDLHQQAIQGNVIKSEKDKFIRQNGSFQWVRYELHPWHKGDKTVGGMVAFTEDITQKVEAAEALKETEQKMQRIFEFAPISIGLLDKRVILDVNSQVCNLTWYKKEELIGNKTEVVFPTKKEYEMVGEVMYKQLAEKGFGEFESKWERKDGKLINVYLTLTYLDPEDPAKGVLFTAMDITKQKEAEKQLINAKERAEESEFFLRESQRTGNIGSYKMYFNPGNWISTETLNNIFGINESYTKDTIGWLKLVHPDDRKMMDDYFRNEVIGKLQPFNKEYQIIRKTDNETRWVHGMGKLYLDDKGHLSHMLGTIQDITERKLIEEERKMMNIELEKRVIKRTDQLQQANKDLEAFAYSVSHDLRAPLRHIDGFMHLLEKTIGPADSKVQNYMDKIFYSAKNMSSMIDELLKFSRLGRADLKTRQVNLTTIINEIINRLKPDYTGRNMQWKINELPEVFGDQGLLEIAFENLISNAIKYTLKKDPAIIEIGQQKNCRTESVCIFIKDNGAGFDMAYKDKLFGVFQRLHKSEEFEGIGIGLANVKQIITKHGGTIEVESEINKGAIFYIILPIQKKHEQRRQNTICRR</sequence>
<feature type="domain" description="PAS" evidence="7">
    <location>
        <begin position="9"/>
        <end position="79"/>
    </location>
</feature>
<dbReference type="KEGG" id="mcos:GM418_25325"/>
<dbReference type="Gene3D" id="2.10.70.100">
    <property type="match status" value="3"/>
</dbReference>
<dbReference type="SUPFAM" id="SSF47384">
    <property type="entry name" value="Homodimeric domain of signal transducing histidine kinase"/>
    <property type="match status" value="1"/>
</dbReference>
<protein>
    <recommendedName>
        <fullName evidence="2">histidine kinase</fullName>
        <ecNumber evidence="2">2.7.13.3</ecNumber>
    </recommendedName>
</protein>
<dbReference type="InterPro" id="IPR003594">
    <property type="entry name" value="HATPase_dom"/>
</dbReference>
<dbReference type="Pfam" id="PF13188">
    <property type="entry name" value="PAS_8"/>
    <property type="match status" value="1"/>
</dbReference>
<feature type="domain" description="PAC" evidence="8">
    <location>
        <begin position="1080"/>
        <end position="1132"/>
    </location>
</feature>
<organism evidence="9 10">
    <name type="scientific">Maribellus comscasis</name>
    <dbReference type="NCBI Taxonomy" id="2681766"/>
    <lineage>
        <taxon>Bacteria</taxon>
        <taxon>Pseudomonadati</taxon>
        <taxon>Bacteroidota</taxon>
        <taxon>Bacteroidia</taxon>
        <taxon>Marinilabiliales</taxon>
        <taxon>Prolixibacteraceae</taxon>
        <taxon>Maribellus</taxon>
    </lineage>
</organism>
<evidence type="ECO:0000259" key="7">
    <source>
        <dbReference type="PROSITE" id="PS50112"/>
    </source>
</evidence>
<dbReference type="Gene3D" id="3.30.450.20">
    <property type="entry name" value="PAS domain"/>
    <property type="match status" value="11"/>
</dbReference>
<dbReference type="FunFam" id="3.30.565.10:FF:000006">
    <property type="entry name" value="Sensor histidine kinase WalK"/>
    <property type="match status" value="1"/>
</dbReference>
<dbReference type="Pfam" id="PF12860">
    <property type="entry name" value="PAS_7"/>
    <property type="match status" value="1"/>
</dbReference>
<evidence type="ECO:0000313" key="10">
    <source>
        <dbReference type="Proteomes" id="UP000428260"/>
    </source>
</evidence>
<keyword evidence="10" id="KW-1185">Reference proteome</keyword>
<dbReference type="InterPro" id="IPR036097">
    <property type="entry name" value="HisK_dim/P_sf"/>
</dbReference>
<dbReference type="PANTHER" id="PTHR43304:SF1">
    <property type="entry name" value="PAC DOMAIN-CONTAINING PROTEIN"/>
    <property type="match status" value="1"/>
</dbReference>
<proteinExistence type="predicted"/>
<dbReference type="Pfam" id="PF02518">
    <property type="entry name" value="HATPase_c"/>
    <property type="match status" value="1"/>
</dbReference>
<dbReference type="InterPro" id="IPR003661">
    <property type="entry name" value="HisK_dim/P_dom"/>
</dbReference>
<dbReference type="GO" id="GO:0000155">
    <property type="term" value="F:phosphorelay sensor kinase activity"/>
    <property type="evidence" value="ECO:0007669"/>
    <property type="project" value="InterPro"/>
</dbReference>
<dbReference type="EMBL" id="CP046401">
    <property type="protein sequence ID" value="QGY46859.1"/>
    <property type="molecule type" value="Genomic_DNA"/>
</dbReference>
<evidence type="ECO:0000256" key="5">
    <source>
        <dbReference type="ARBA" id="ARBA00022777"/>
    </source>
</evidence>
<dbReference type="SUPFAM" id="SSF55874">
    <property type="entry name" value="ATPase domain of HSP90 chaperone/DNA topoisomerase II/histidine kinase"/>
    <property type="match status" value="1"/>
</dbReference>
<dbReference type="CDD" id="cd00082">
    <property type="entry name" value="HisKA"/>
    <property type="match status" value="1"/>
</dbReference>
<evidence type="ECO:0000313" key="9">
    <source>
        <dbReference type="EMBL" id="QGY46859.1"/>
    </source>
</evidence>
<dbReference type="Pfam" id="PF00512">
    <property type="entry name" value="HisKA"/>
    <property type="match status" value="1"/>
</dbReference>
<dbReference type="PROSITE" id="PS50112">
    <property type="entry name" value="PAS"/>
    <property type="match status" value="4"/>
</dbReference>
<keyword evidence="5" id="KW-0418">Kinase</keyword>
<name>A0A6I6JZW4_9BACT</name>
<dbReference type="InterPro" id="IPR035965">
    <property type="entry name" value="PAS-like_dom_sf"/>
</dbReference>
<dbReference type="PROSITE" id="PS50113">
    <property type="entry name" value="PAC"/>
    <property type="match status" value="6"/>
</dbReference>
<dbReference type="InterPro" id="IPR004358">
    <property type="entry name" value="Sig_transdc_His_kin-like_C"/>
</dbReference>
<dbReference type="Gene3D" id="3.30.565.10">
    <property type="entry name" value="Histidine kinase-like ATPase, C-terminal domain"/>
    <property type="match status" value="1"/>
</dbReference>
<dbReference type="EC" id="2.7.13.3" evidence="2"/>
<dbReference type="InterPro" id="IPR036890">
    <property type="entry name" value="HATPase_C_sf"/>
</dbReference>
<feature type="domain" description="PAS" evidence="7">
    <location>
        <begin position="377"/>
        <end position="420"/>
    </location>
</feature>